<reference evidence="2" key="3">
    <citation type="submission" date="2020-05" db="EMBL/GenBank/DDBJ databases">
        <title>Complete genome sequence of Bradyrhizobium diazoefficiens XF2 isolated from soybean nodule.</title>
        <authorList>
            <person name="Noda R."/>
            <person name="Kakizaki K."/>
            <person name="Minamisawa K."/>
        </authorList>
    </citation>
    <scope>NUCLEOTIDE SEQUENCE</scope>
    <source>
        <strain evidence="2">XF2</strain>
    </source>
</reference>
<reference evidence="8" key="9">
    <citation type="submission" date="2020-05" db="EMBL/GenBank/DDBJ databases">
        <title>Complete genome sequence of Bradyrhizobium diazoefficiens XF9 isolated from soybean nodule.</title>
        <authorList>
            <person name="Noda R."/>
            <person name="Kakizaki K."/>
            <person name="Minamisawa K."/>
        </authorList>
    </citation>
    <scope>NUCLEOTIDE SEQUENCE</scope>
    <source>
        <strain evidence="8">XF9</strain>
    </source>
</reference>
<evidence type="ECO:0000313" key="6">
    <source>
        <dbReference type="EMBL" id="BCE63277.1"/>
    </source>
</evidence>
<reference evidence="6" key="7">
    <citation type="submission" date="2020-05" db="EMBL/GenBank/DDBJ databases">
        <title>Complete genome sequence of Bradyrhizobium diazoefficiens XF6 isolated from soybean nodule.</title>
        <authorList>
            <person name="Noda R."/>
            <person name="Kakizaki K."/>
            <person name="Minamisawa K."/>
        </authorList>
    </citation>
    <scope>NUCLEOTIDE SEQUENCE</scope>
    <source>
        <strain evidence="6">XF6</strain>
    </source>
</reference>
<evidence type="ECO:0000313" key="2">
    <source>
        <dbReference type="EMBL" id="BCE28388.1"/>
    </source>
</evidence>
<gene>
    <name evidence="9" type="ORF">XF10B_20100</name>
    <name evidence="1" type="ORF">XF1B_21110</name>
    <name evidence="2" type="ORF">XF2B_21570</name>
    <name evidence="3" type="ORF">XF3B_21570</name>
    <name evidence="4" type="ORF">XF4B_20330</name>
    <name evidence="5" type="ORF">XF5B_20570</name>
    <name evidence="6" type="ORF">XF6B_20760</name>
    <name evidence="7" type="ORF">XF8B_21060</name>
    <name evidence="8" type="ORF">XF9B_21430</name>
</gene>
<dbReference type="EMBL" id="AP023092">
    <property type="protein sequence ID" value="BCE28388.1"/>
    <property type="molecule type" value="Genomic_DNA"/>
</dbReference>
<proteinExistence type="predicted"/>
<dbReference type="EMBL" id="AP023096">
    <property type="protein sequence ID" value="BCE63277.1"/>
    <property type="molecule type" value="Genomic_DNA"/>
</dbReference>
<organism evidence="7">
    <name type="scientific">Bradyrhizobium diazoefficiens</name>
    <dbReference type="NCBI Taxonomy" id="1355477"/>
    <lineage>
        <taxon>Bacteria</taxon>
        <taxon>Pseudomonadati</taxon>
        <taxon>Pseudomonadota</taxon>
        <taxon>Alphaproteobacteria</taxon>
        <taxon>Hyphomicrobiales</taxon>
        <taxon>Nitrobacteraceae</taxon>
        <taxon>Bradyrhizobium</taxon>
    </lineage>
</organism>
<dbReference type="EMBL" id="AP023099">
    <property type="protein sequence ID" value="BCE89212.1"/>
    <property type="molecule type" value="Genomic_DNA"/>
</dbReference>
<dbReference type="EMBL" id="AP023098">
    <property type="protein sequence ID" value="BCE80722.1"/>
    <property type="molecule type" value="Genomic_DNA"/>
</dbReference>
<dbReference type="AlphaFoldDB" id="A0A810B8I0"/>
<reference evidence="4" key="5">
    <citation type="submission" date="2020-05" db="EMBL/GenBank/DDBJ databases">
        <title>Complete genome sequence of Bradyrhizobium diazoefficiens XF4 isolated from soybean nodule.</title>
        <authorList>
            <person name="Noda R."/>
            <person name="Kakizaki K."/>
            <person name="Minamisawa K."/>
        </authorList>
    </citation>
    <scope>NUCLEOTIDE SEQUENCE</scope>
    <source>
        <strain evidence="4">XF4</strain>
    </source>
</reference>
<reference evidence="9" key="2">
    <citation type="submission" date="2020-05" db="EMBL/GenBank/DDBJ databases">
        <title>Complete genome sequence of Bradyrhizobium diazoefficiens XF10 isolated from soybean nodule.</title>
        <authorList>
            <person name="Noda R."/>
            <person name="Kakizaki K."/>
            <person name="Minamisawa K."/>
        </authorList>
    </citation>
    <scope>NUCLEOTIDE SEQUENCE</scope>
    <source>
        <strain evidence="9">XF10</strain>
    </source>
</reference>
<protein>
    <submittedName>
        <fullName evidence="7">Uncharacterized protein</fullName>
    </submittedName>
</protein>
<evidence type="ECO:0000313" key="1">
    <source>
        <dbReference type="EMBL" id="BCE19430.1"/>
    </source>
</evidence>
<reference evidence="5" key="6">
    <citation type="submission" date="2020-05" db="EMBL/GenBank/DDBJ databases">
        <title>Complete genome sequence of Bradyrhizobium diazoefficiens XF5 isolated from soybean nodule.</title>
        <authorList>
            <person name="Noda R."/>
            <person name="Kakizaki K."/>
            <person name="Minamisawa K."/>
        </authorList>
    </citation>
    <scope>NUCLEOTIDE SEQUENCE</scope>
    <source>
        <strain evidence="5">XF5</strain>
    </source>
</reference>
<evidence type="ECO:0000313" key="3">
    <source>
        <dbReference type="EMBL" id="BCE37126.1"/>
    </source>
</evidence>
<dbReference type="EMBL" id="AP023093">
    <property type="protein sequence ID" value="BCE37126.1"/>
    <property type="molecule type" value="Genomic_DNA"/>
</dbReference>
<evidence type="ECO:0000313" key="9">
    <source>
        <dbReference type="EMBL" id="BCE89212.1"/>
    </source>
</evidence>
<evidence type="ECO:0000313" key="4">
    <source>
        <dbReference type="EMBL" id="BCE45684.1"/>
    </source>
</evidence>
<sequence>MVRNLMPFRNHSSDEFRMLRRVRPDDEECRGDPMLRQDIEHLWRTKWIWPIVKGQMDSSTSARVSVVAADSR</sequence>
<dbReference type="EMBL" id="AP023094">
    <property type="protein sequence ID" value="BCE45684.1"/>
    <property type="molecule type" value="Genomic_DNA"/>
</dbReference>
<dbReference type="EMBL" id="AP023097">
    <property type="protein sequence ID" value="BCE71995.1"/>
    <property type="molecule type" value="Genomic_DNA"/>
</dbReference>
<accession>A0A810B8I0</accession>
<dbReference type="EMBL" id="AP023091">
    <property type="protein sequence ID" value="BCE19430.1"/>
    <property type="molecule type" value="Genomic_DNA"/>
</dbReference>
<name>A0A810B8I0_9BRAD</name>
<reference evidence="3" key="4">
    <citation type="submission" date="2020-05" db="EMBL/GenBank/DDBJ databases">
        <title>Complete genome sequence of Bradyrhizobium diazoefficiens XF3 isolated from soybean nodule.</title>
        <authorList>
            <person name="Noda R."/>
            <person name="Kakizaki K."/>
            <person name="Minamisawa K."/>
        </authorList>
    </citation>
    <scope>NUCLEOTIDE SEQUENCE</scope>
    <source>
        <strain evidence="3">XF3</strain>
    </source>
</reference>
<evidence type="ECO:0000313" key="8">
    <source>
        <dbReference type="EMBL" id="BCE80722.1"/>
    </source>
</evidence>
<evidence type="ECO:0000313" key="5">
    <source>
        <dbReference type="EMBL" id="BCE54545.1"/>
    </source>
</evidence>
<dbReference type="EMBL" id="AP023095">
    <property type="protein sequence ID" value="BCE54545.1"/>
    <property type="molecule type" value="Genomic_DNA"/>
</dbReference>
<reference evidence="7" key="8">
    <citation type="submission" date="2020-05" db="EMBL/GenBank/DDBJ databases">
        <title>Complete genome sequence of Bradyrhizobium diazoefficiens XF8 isolated from soybean nodule.</title>
        <authorList>
            <person name="Noda R."/>
            <person name="Kakizaki K."/>
            <person name="Minamisawa K."/>
        </authorList>
    </citation>
    <scope>NUCLEOTIDE SEQUENCE</scope>
    <source>
        <strain evidence="7">XF8</strain>
    </source>
</reference>
<evidence type="ECO:0000313" key="7">
    <source>
        <dbReference type="EMBL" id="BCE71995.1"/>
    </source>
</evidence>
<reference evidence="1" key="1">
    <citation type="submission" date="2020-05" db="EMBL/GenBank/DDBJ databases">
        <title>Complete genome sequence of Bradyrhizobium diazoefficiens XF1 isolated from soybean nodule.</title>
        <authorList>
            <person name="Noda R."/>
            <person name="Kakizaki K."/>
            <person name="Minamisawa K."/>
        </authorList>
    </citation>
    <scope>NUCLEOTIDE SEQUENCE</scope>
    <source>
        <strain evidence="1">XF1</strain>
    </source>
</reference>